<dbReference type="AlphaFoldDB" id="A0A173XNL8"/>
<evidence type="ECO:0008006" key="4">
    <source>
        <dbReference type="Google" id="ProtNLM"/>
    </source>
</evidence>
<keyword evidence="1" id="KW-1133">Transmembrane helix</keyword>
<accession>A0A173XNL8</accession>
<proteinExistence type="predicted"/>
<keyword evidence="1" id="KW-0812">Transmembrane</keyword>
<evidence type="ECO:0000313" key="3">
    <source>
        <dbReference type="Proteomes" id="UP000266172"/>
    </source>
</evidence>
<organism evidence="2 3">
    <name type="scientific">Roseburia hominis</name>
    <dbReference type="NCBI Taxonomy" id="301301"/>
    <lineage>
        <taxon>Bacteria</taxon>
        <taxon>Bacillati</taxon>
        <taxon>Bacillota</taxon>
        <taxon>Clostridia</taxon>
        <taxon>Lachnospirales</taxon>
        <taxon>Lachnospiraceae</taxon>
        <taxon>Roseburia</taxon>
    </lineage>
</organism>
<sequence length="111" mass="12392">MDVMLIFDVVIAIFGVYMIGAALKMKKTGKISSAVITAEEIARCRKTKEFIAFIYWKEAVFGALIIAVGVLGIINDKVVSLGAFNVVELLIFLAAFLWFQSQLRKAREQFL</sequence>
<evidence type="ECO:0000256" key="1">
    <source>
        <dbReference type="SAM" id="Phobius"/>
    </source>
</evidence>
<feature type="transmembrane region" description="Helical" evidence="1">
    <location>
        <begin position="53"/>
        <end position="74"/>
    </location>
</feature>
<protein>
    <recommendedName>
        <fullName evidence="4">SdpI family protein</fullName>
    </recommendedName>
</protein>
<feature type="transmembrane region" description="Helical" evidence="1">
    <location>
        <begin position="6"/>
        <end position="23"/>
    </location>
</feature>
<dbReference type="RefSeq" id="WP_055229849.1">
    <property type="nucleotide sequence ID" value="NZ_CAKMUY010000017.1"/>
</dbReference>
<feature type="transmembrane region" description="Helical" evidence="1">
    <location>
        <begin position="80"/>
        <end position="99"/>
    </location>
</feature>
<keyword evidence="1" id="KW-0472">Membrane</keyword>
<comment type="caution">
    <text evidence="2">The sequence shown here is derived from an EMBL/GenBank/DDBJ whole genome shotgun (WGS) entry which is preliminary data.</text>
</comment>
<reference evidence="2 3" key="1">
    <citation type="submission" date="2018-08" db="EMBL/GenBank/DDBJ databases">
        <title>A genome reference for cultivated species of the human gut microbiota.</title>
        <authorList>
            <person name="Zou Y."/>
            <person name="Xue W."/>
            <person name="Luo G."/>
        </authorList>
    </citation>
    <scope>NUCLEOTIDE SEQUENCE [LARGE SCALE GENOMIC DNA]</scope>
    <source>
        <strain evidence="2 3">AF22-12AC</strain>
    </source>
</reference>
<name>A0A173XNL8_9FIRM</name>
<dbReference type="Proteomes" id="UP000266172">
    <property type="component" value="Unassembled WGS sequence"/>
</dbReference>
<evidence type="ECO:0000313" key="2">
    <source>
        <dbReference type="EMBL" id="RGS42065.1"/>
    </source>
</evidence>
<dbReference type="EMBL" id="QRVL01000001">
    <property type="protein sequence ID" value="RGS42065.1"/>
    <property type="molecule type" value="Genomic_DNA"/>
</dbReference>
<gene>
    <name evidence="2" type="ORF">DWX93_01630</name>
</gene>